<evidence type="ECO:0000313" key="2">
    <source>
        <dbReference type="Proteomes" id="UP000829447"/>
    </source>
</evidence>
<accession>A0ACC5XBH8</accession>
<proteinExistence type="predicted"/>
<dbReference type="Proteomes" id="UP000829447">
    <property type="component" value="Linkage Group LG17"/>
</dbReference>
<dbReference type="EMBL" id="CM040470">
    <property type="protein sequence ID" value="MCI4388210.1"/>
    <property type="molecule type" value="Genomic_DNA"/>
</dbReference>
<comment type="caution">
    <text evidence="1">The sequence shown here is derived from an EMBL/GenBank/DDBJ whole genome shotgun (WGS) entry which is preliminary data.</text>
</comment>
<keyword evidence="2" id="KW-1185">Reference proteome</keyword>
<name>A0ACC5XBH8_PANGG</name>
<protein>
    <submittedName>
        <fullName evidence="1">Uncharacterized protein</fullName>
    </submittedName>
</protein>
<reference evidence="1 2" key="1">
    <citation type="journal article" date="2022" name="bioRxiv">
        <title>An ancient truncated duplication of the anti-Mullerian hormone receptor type 2 gene is a potential conserved master sex determinant in the Pangasiidae catfish family.</title>
        <authorList>
            <person name="Wen M."/>
            <person name="Pan Q."/>
            <person name="Jouanno E."/>
            <person name="Montfort J."/>
            <person name="Zahm M."/>
            <person name="Cabau C."/>
            <person name="Klopp C."/>
            <person name="Iampietro C."/>
            <person name="Roques C."/>
            <person name="Bouchez O."/>
            <person name="Castinel A."/>
            <person name="Donnadieu C."/>
            <person name="Parrinello H."/>
            <person name="Poncet C."/>
            <person name="Belmonte E."/>
            <person name="Gautier V."/>
            <person name="Avarre J.-C."/>
            <person name="Dugue R."/>
            <person name="Gustiano R."/>
            <person name="Ha T.T.T."/>
            <person name="Campet M."/>
            <person name="Sriphairoj K."/>
            <person name="Ribolli J."/>
            <person name="de Almeida F.L."/>
            <person name="Desvignes T."/>
            <person name="Postlethwait J.H."/>
            <person name="Bucao C.F."/>
            <person name="Robinson-Rechavi M."/>
            <person name="Bobe J."/>
            <person name="Herpin A."/>
            <person name="Guiguen Y."/>
        </authorList>
    </citation>
    <scope>NUCLEOTIDE SEQUENCE [LARGE SCALE GENOMIC DNA]</scope>
    <source>
        <strain evidence="1">YG-Dec2019</strain>
    </source>
</reference>
<evidence type="ECO:0000313" key="1">
    <source>
        <dbReference type="EMBL" id="MCI4388210.1"/>
    </source>
</evidence>
<sequence length="827" mass="93545">MDGVAMSIGPSLLSPPPPPPPLPPPPPPPPPPPIIGNEPFSRSVHRRSKMRNFNWDTIPRHSVVGKRNVWTSHKKLEDIPLDTKRIEELFSHSERQQMPPRHGTVKKSVWGLQSTSPVSEIVSILNSKKSMNIGILLKQFKRPIRDIVEDIREGNMRFAAGRLRELSKLLPDDVEVKKLLSFHGDASQLAEADHFFLMLVNVPGYEERLKSLLLREEFMPFIEEMKKSISIMTAAANELLACDDLHSIIRLVLKAGNYMNADGYAGRAIGFRMTSLLRLVDTKANKPGMNLMHYVAMQAQQIDGDLLRFTEQLQHIGEASRIQKQEVETDFKREMAKTKEAKAYVSKQPDLQHQMEDFLQMATSQLADVEASLRELDSISHSVAEYFCEDPATFKLEECCKIFHSFCEKFEKAVLENTEREAVERRRRQQRERETLSRVAKRRTIAACSKQSSEHEALESVLSSFLSTRPSRRRQPSSNRESPTEMLDKNNPLAERSPIALDSSVNMDKKDASVSIQEQDQSFQITLEIPAKTEQNEISHTEEQDKSSLIAQDSPEKVETVVFQDERQEETCLDTEKTHCGVNVQCTPAGSKRAPCIEDKATPKSSKTNRRRSILVRQNGGENDEQEKKNEEADEKQEDSQKEPRRIRCPVTDAEKCLNVTDVSSPHHRGIQEVDLALQNGFGSPWTVLSPHVSPSCMRHRRHSFGSIKDEESEDGVWALPDTPLKVPLLAHICRSYEHSISTSVISHVGIRDSPLKGTSTQGTLLRSASVGENPESIPSFRFSAFFPRRHGRETKRQEPSSLMSFFQRFGERGRPASIGDSCRVDT</sequence>
<gene>
    <name evidence="1" type="ORF">PGIGA_G00083080</name>
</gene>
<organism evidence="1 2">
    <name type="scientific">Pangasianodon gigas</name>
    <name type="common">Mekong giant catfish</name>
    <name type="synonym">Pangasius gigas</name>
    <dbReference type="NCBI Taxonomy" id="30993"/>
    <lineage>
        <taxon>Eukaryota</taxon>
        <taxon>Metazoa</taxon>
        <taxon>Chordata</taxon>
        <taxon>Craniata</taxon>
        <taxon>Vertebrata</taxon>
        <taxon>Euteleostomi</taxon>
        <taxon>Actinopterygii</taxon>
        <taxon>Neopterygii</taxon>
        <taxon>Teleostei</taxon>
        <taxon>Ostariophysi</taxon>
        <taxon>Siluriformes</taxon>
        <taxon>Pangasiidae</taxon>
        <taxon>Pangasianodon</taxon>
    </lineage>
</organism>